<keyword evidence="5" id="KW-1185">Reference proteome</keyword>
<dbReference type="PANTHER" id="PTHR43477">
    <property type="entry name" value="DIHYDROANTICAPSIN 7-DEHYDROGENASE"/>
    <property type="match status" value="1"/>
</dbReference>
<accession>A0ABW7FWG6</accession>
<gene>
    <name evidence="4" type="ORF">ACG0Z6_10395</name>
</gene>
<dbReference type="InterPro" id="IPR051122">
    <property type="entry name" value="SDR_DHRS6-like"/>
</dbReference>
<evidence type="ECO:0000256" key="1">
    <source>
        <dbReference type="ARBA" id="ARBA00006484"/>
    </source>
</evidence>
<keyword evidence="3" id="KW-0520">NAD</keyword>
<dbReference type="SUPFAM" id="SSF51735">
    <property type="entry name" value="NAD(P)-binding Rossmann-fold domains"/>
    <property type="match status" value="1"/>
</dbReference>
<evidence type="ECO:0000256" key="2">
    <source>
        <dbReference type="ARBA" id="ARBA00023002"/>
    </source>
</evidence>
<evidence type="ECO:0000313" key="5">
    <source>
        <dbReference type="Proteomes" id="UP001606099"/>
    </source>
</evidence>
<reference evidence="4 5" key="1">
    <citation type="submission" date="2024-08" db="EMBL/GenBank/DDBJ databases">
        <authorList>
            <person name="Lu H."/>
        </authorList>
    </citation>
    <scope>NUCLEOTIDE SEQUENCE [LARGE SCALE GENOMIC DNA]</scope>
    <source>
        <strain evidence="4 5">BYS180W</strain>
    </source>
</reference>
<dbReference type="PROSITE" id="PS00061">
    <property type="entry name" value="ADH_SHORT"/>
    <property type="match status" value="1"/>
</dbReference>
<dbReference type="CDD" id="cd05368">
    <property type="entry name" value="DHRS6_like_SDR_c"/>
    <property type="match status" value="1"/>
</dbReference>
<dbReference type="Pfam" id="PF13561">
    <property type="entry name" value="adh_short_C2"/>
    <property type="match status" value="1"/>
</dbReference>
<organism evidence="4 5">
    <name type="scientific">Roseateles rivi</name>
    <dbReference type="NCBI Taxonomy" id="3299028"/>
    <lineage>
        <taxon>Bacteria</taxon>
        <taxon>Pseudomonadati</taxon>
        <taxon>Pseudomonadota</taxon>
        <taxon>Betaproteobacteria</taxon>
        <taxon>Burkholderiales</taxon>
        <taxon>Sphaerotilaceae</taxon>
        <taxon>Roseateles</taxon>
    </lineage>
</organism>
<evidence type="ECO:0000313" key="4">
    <source>
        <dbReference type="EMBL" id="MFG6448643.1"/>
    </source>
</evidence>
<protein>
    <submittedName>
        <fullName evidence="4">SDR family oxidoreductase</fullName>
    </submittedName>
</protein>
<sequence>MNSQRLKGKHVLVTAAAQGIGRAAVLAMVAEGAQVLATDLNEEALEALRLEAPDHVQTRVLNVCDAAQIQQVVSTREHWDVLFNCAGYVHHGSLLDCDDAAWDLSFDLNAKAMARTMRAVLPGMLAQRRGSIINMASVASSIKGVPLRCAYGASKAAVIGLSKSVAADFVQQGVRVNVVCPGTVESPSLRQRIAEQADKNGQSVDTVEAAFRARQPMGRLGTAEEIAQLVVYLASDESSYTTGTVHIIDGGWSN</sequence>
<comment type="similarity">
    <text evidence="1">Belongs to the short-chain dehydrogenases/reductases (SDR) family.</text>
</comment>
<comment type="caution">
    <text evidence="4">The sequence shown here is derived from an EMBL/GenBank/DDBJ whole genome shotgun (WGS) entry which is preliminary data.</text>
</comment>
<dbReference type="PRINTS" id="PR00081">
    <property type="entry name" value="GDHRDH"/>
</dbReference>
<name>A0ABW7FWG6_9BURK</name>
<dbReference type="Proteomes" id="UP001606099">
    <property type="component" value="Unassembled WGS sequence"/>
</dbReference>
<dbReference type="PANTHER" id="PTHR43477:SF4">
    <property type="entry name" value="DEHYDROGENASE_REDUCTASE SDR FAMILY MEMBER 6"/>
    <property type="match status" value="1"/>
</dbReference>
<dbReference type="RefSeq" id="WP_394461097.1">
    <property type="nucleotide sequence ID" value="NZ_JBIGHZ010000004.1"/>
</dbReference>
<dbReference type="PRINTS" id="PR00080">
    <property type="entry name" value="SDRFAMILY"/>
</dbReference>
<dbReference type="InterPro" id="IPR036291">
    <property type="entry name" value="NAD(P)-bd_dom_sf"/>
</dbReference>
<evidence type="ECO:0000256" key="3">
    <source>
        <dbReference type="ARBA" id="ARBA00023027"/>
    </source>
</evidence>
<keyword evidence="2" id="KW-0560">Oxidoreductase</keyword>
<dbReference type="Gene3D" id="3.40.50.720">
    <property type="entry name" value="NAD(P)-binding Rossmann-like Domain"/>
    <property type="match status" value="1"/>
</dbReference>
<proteinExistence type="inferred from homology"/>
<dbReference type="EMBL" id="JBIGHZ010000004">
    <property type="protein sequence ID" value="MFG6448643.1"/>
    <property type="molecule type" value="Genomic_DNA"/>
</dbReference>
<dbReference type="InterPro" id="IPR002347">
    <property type="entry name" value="SDR_fam"/>
</dbReference>
<dbReference type="InterPro" id="IPR020904">
    <property type="entry name" value="Sc_DH/Rdtase_CS"/>
</dbReference>